<comment type="caution">
    <text evidence="1">The sequence shown here is derived from an EMBL/GenBank/DDBJ whole genome shotgun (WGS) entry which is preliminary data.</text>
</comment>
<sequence>MFLYFTQKISHNDETELRTKISELLKFLMLCCHDDLKGEVLFSEAIDNIWHYWILQTQQYQDLCKKLPTGKFVHHSSNDYRENEMTVEPDKIAQRNLDFFSSYIENFGEIADETLTYWPGALEIMSLYSWDLRTFNSELAQLSA</sequence>
<reference evidence="1 2" key="1">
    <citation type="submission" date="2006-05" db="EMBL/GenBank/DDBJ databases">
        <authorList>
            <person name="King G."/>
            <person name="Ferriera S."/>
            <person name="Johnson J."/>
            <person name="Kravitz S."/>
            <person name="Beeson K."/>
            <person name="Sutton G."/>
            <person name="Rogers Y.-H."/>
            <person name="Friedman R."/>
            <person name="Frazier M."/>
            <person name="Venter J.C."/>
        </authorList>
    </citation>
    <scope>NUCLEOTIDE SEQUENCE [LARGE SCALE GENOMIC DNA]</scope>
    <source>
        <strain evidence="2">ATCC 25650 / DSM 13394 / JCM 20685 / NBRC 16684 / NCIMB 2208 / IAM 12614 / B1</strain>
    </source>
</reference>
<protein>
    <submittedName>
        <fullName evidence="1">Uncharacterized protein</fullName>
    </submittedName>
</protein>
<evidence type="ECO:0000313" key="2">
    <source>
        <dbReference type="Proteomes" id="UP000004848"/>
    </source>
</evidence>
<accession>A0P0W3</accession>
<gene>
    <name evidence="1" type="ORF">SIAM614_01514</name>
</gene>
<dbReference type="eggNOG" id="COG4278">
    <property type="taxonomic scope" value="Bacteria"/>
</dbReference>
<name>A0P0W3_ROSAI</name>
<evidence type="ECO:0000313" key="1">
    <source>
        <dbReference type="EMBL" id="EAV41427.1"/>
    </source>
</evidence>
<dbReference type="AlphaFoldDB" id="A0P0W3"/>
<dbReference type="EMBL" id="AAUW01000021">
    <property type="protein sequence ID" value="EAV41427.1"/>
    <property type="molecule type" value="Genomic_DNA"/>
</dbReference>
<organism evidence="1 2">
    <name type="scientific">Roseibium aggregatum (strain ATCC 25650 / DSM 13394 / JCM 20685 / NBRC 16684 / NCIMB 2208 / IAM 12614 / B1)</name>
    <name type="common">Stappia aggregata</name>
    <dbReference type="NCBI Taxonomy" id="384765"/>
    <lineage>
        <taxon>Bacteria</taxon>
        <taxon>Pseudomonadati</taxon>
        <taxon>Pseudomonadota</taxon>
        <taxon>Alphaproteobacteria</taxon>
        <taxon>Hyphomicrobiales</taxon>
        <taxon>Stappiaceae</taxon>
        <taxon>Roseibium</taxon>
    </lineage>
</organism>
<proteinExistence type="predicted"/>
<dbReference type="Proteomes" id="UP000004848">
    <property type="component" value="Unassembled WGS sequence"/>
</dbReference>